<dbReference type="EnsemblPlants" id="AVESA.00010b.r2.1DG0175190.1">
    <property type="protein sequence ID" value="AVESA.00010b.r2.1DG0175190.1.CDS"/>
    <property type="gene ID" value="AVESA.00010b.r2.1DG0175190"/>
</dbReference>
<protein>
    <submittedName>
        <fullName evidence="1">Uncharacterized protein</fullName>
    </submittedName>
</protein>
<name>A0ACD5U4I0_AVESA</name>
<dbReference type="Proteomes" id="UP001732700">
    <property type="component" value="Chromosome 1D"/>
</dbReference>
<reference evidence="1" key="1">
    <citation type="submission" date="2021-05" db="EMBL/GenBank/DDBJ databases">
        <authorList>
            <person name="Scholz U."/>
            <person name="Mascher M."/>
            <person name="Fiebig A."/>
        </authorList>
    </citation>
    <scope>NUCLEOTIDE SEQUENCE [LARGE SCALE GENOMIC DNA]</scope>
</reference>
<evidence type="ECO:0000313" key="1">
    <source>
        <dbReference type="EnsemblPlants" id="AVESA.00010b.r2.1DG0175190.1.CDS"/>
    </source>
</evidence>
<proteinExistence type="predicted"/>
<sequence length="217" mass="23783">MYRLHSTEGTMAIPHPSRSSRCLALAVALCILLPGSFSNKISPELFERACQCFDDHNVYKECAEELRLGVEGAFHVGSESVDAYCGGACLVETKMALQCVEAIADESFRFSNGASVLAVKEALGTGCSYTPERGTFEIRESRAYCGGEYYDNTGHMQEQLGYGEEGGEQEQFQYQNQYQYQGGGFSDYCSGADLAAPMLFLMIFYTVSAMSMLIVAI</sequence>
<reference evidence="1" key="2">
    <citation type="submission" date="2025-09" db="UniProtKB">
        <authorList>
            <consortium name="EnsemblPlants"/>
        </authorList>
    </citation>
    <scope>IDENTIFICATION</scope>
</reference>
<accession>A0ACD5U4I0</accession>
<evidence type="ECO:0000313" key="2">
    <source>
        <dbReference type="Proteomes" id="UP001732700"/>
    </source>
</evidence>
<keyword evidence="2" id="KW-1185">Reference proteome</keyword>
<organism evidence="1 2">
    <name type="scientific">Avena sativa</name>
    <name type="common">Oat</name>
    <dbReference type="NCBI Taxonomy" id="4498"/>
    <lineage>
        <taxon>Eukaryota</taxon>
        <taxon>Viridiplantae</taxon>
        <taxon>Streptophyta</taxon>
        <taxon>Embryophyta</taxon>
        <taxon>Tracheophyta</taxon>
        <taxon>Spermatophyta</taxon>
        <taxon>Magnoliopsida</taxon>
        <taxon>Liliopsida</taxon>
        <taxon>Poales</taxon>
        <taxon>Poaceae</taxon>
        <taxon>BOP clade</taxon>
        <taxon>Pooideae</taxon>
        <taxon>Poodae</taxon>
        <taxon>Poeae</taxon>
        <taxon>Poeae Chloroplast Group 1 (Aveneae type)</taxon>
        <taxon>Aveninae</taxon>
        <taxon>Avena</taxon>
    </lineage>
</organism>